<accession>A0A7X6DBL3</accession>
<feature type="domain" description="HTH lysR-type" evidence="5">
    <location>
        <begin position="10"/>
        <end position="67"/>
    </location>
</feature>
<proteinExistence type="inferred from homology"/>
<reference evidence="6 7" key="1">
    <citation type="journal article" date="2020" name="Nature">
        <title>Bacterial chemolithoautotrophy via manganese oxidation.</title>
        <authorList>
            <person name="Yu H."/>
            <person name="Leadbetter J.R."/>
        </authorList>
    </citation>
    <scope>NUCLEOTIDE SEQUENCE [LARGE SCALE GENOMIC DNA]</scope>
    <source>
        <strain evidence="6 7">RBP-1</strain>
    </source>
</reference>
<dbReference type="PANTHER" id="PTHR30419:SF8">
    <property type="entry name" value="NITROGEN ASSIMILATION TRANSCRIPTIONAL ACTIVATOR-RELATED"/>
    <property type="match status" value="1"/>
</dbReference>
<gene>
    <name evidence="6" type="ORF">RAMLITH_00060</name>
</gene>
<comment type="similarity">
    <text evidence="1">Belongs to the LysR transcriptional regulatory family.</text>
</comment>
<keyword evidence="2" id="KW-0805">Transcription regulation</keyword>
<evidence type="ECO:0000256" key="4">
    <source>
        <dbReference type="ARBA" id="ARBA00023163"/>
    </source>
</evidence>
<evidence type="ECO:0000256" key="3">
    <source>
        <dbReference type="ARBA" id="ARBA00023125"/>
    </source>
</evidence>
<dbReference type="InterPro" id="IPR005119">
    <property type="entry name" value="LysR_subst-bd"/>
</dbReference>
<dbReference type="RefSeq" id="WP_168105315.1">
    <property type="nucleotide sequence ID" value="NZ_VTOX01000001.1"/>
</dbReference>
<protein>
    <submittedName>
        <fullName evidence="6">LysR family transcriptional regulator</fullName>
    </submittedName>
</protein>
<dbReference type="AlphaFoldDB" id="A0A7X6DBL3"/>
<comment type="caution">
    <text evidence="6">The sequence shown here is derived from an EMBL/GenBank/DDBJ whole genome shotgun (WGS) entry which is preliminary data.</text>
</comment>
<dbReference type="GO" id="GO:0003677">
    <property type="term" value="F:DNA binding"/>
    <property type="evidence" value="ECO:0007669"/>
    <property type="project" value="UniProtKB-KW"/>
</dbReference>
<dbReference type="PANTHER" id="PTHR30419">
    <property type="entry name" value="HTH-TYPE TRANSCRIPTIONAL REGULATOR YBHD"/>
    <property type="match status" value="1"/>
</dbReference>
<dbReference type="GO" id="GO:0003700">
    <property type="term" value="F:DNA-binding transcription factor activity"/>
    <property type="evidence" value="ECO:0007669"/>
    <property type="project" value="InterPro"/>
</dbReference>
<dbReference type="InterPro" id="IPR050950">
    <property type="entry name" value="HTH-type_LysR_regulators"/>
</dbReference>
<dbReference type="SUPFAM" id="SSF46785">
    <property type="entry name" value="Winged helix' DNA-binding domain"/>
    <property type="match status" value="1"/>
</dbReference>
<dbReference type="EMBL" id="VTOX01000001">
    <property type="protein sequence ID" value="NKE64199.1"/>
    <property type="molecule type" value="Genomic_DNA"/>
</dbReference>
<dbReference type="Gene3D" id="1.10.10.10">
    <property type="entry name" value="Winged helix-like DNA-binding domain superfamily/Winged helix DNA-binding domain"/>
    <property type="match status" value="1"/>
</dbReference>
<dbReference type="InterPro" id="IPR036390">
    <property type="entry name" value="WH_DNA-bd_sf"/>
</dbReference>
<dbReference type="Proteomes" id="UP000521868">
    <property type="component" value="Unassembled WGS sequence"/>
</dbReference>
<evidence type="ECO:0000256" key="2">
    <source>
        <dbReference type="ARBA" id="ARBA00023015"/>
    </source>
</evidence>
<keyword evidence="3" id="KW-0238">DNA-binding</keyword>
<dbReference type="PRINTS" id="PR00039">
    <property type="entry name" value="HTHLYSR"/>
</dbReference>
<dbReference type="GO" id="GO:0005829">
    <property type="term" value="C:cytosol"/>
    <property type="evidence" value="ECO:0007669"/>
    <property type="project" value="TreeGrafter"/>
</dbReference>
<sequence length="303" mass="33031">MDPSIRSINLSTRDLDAFLALAQAQHFTRAAERCHLSQSAFSQKIARIERAAGVALFDRSTRQVTLTPEGEVFAQEARRIRQDLQDAVMQLQDLAHRRVGTVAVAALPSVAAVWMPEVIARYRCANPLVRVQLFDTLAQGSIDLLRAGAVDLAVTAGGDLREFDLLELKRERFFLVCLADHPLARKRTVTLPQLAGEDFVHLARSSSVRRCLEAAGAGSLGRPAGLEAEHLATVAALVARGLGVSVVPELTLFHFRREALVAVPVRASELVRPIFLARRKGKALSVAAQAMVDDITARARARP</sequence>
<dbReference type="FunFam" id="1.10.10.10:FF:000001">
    <property type="entry name" value="LysR family transcriptional regulator"/>
    <property type="match status" value="1"/>
</dbReference>
<evidence type="ECO:0000313" key="6">
    <source>
        <dbReference type="EMBL" id="NKE64199.1"/>
    </source>
</evidence>
<dbReference type="CDD" id="cd08440">
    <property type="entry name" value="PBP2_LTTR_like_4"/>
    <property type="match status" value="1"/>
</dbReference>
<evidence type="ECO:0000259" key="5">
    <source>
        <dbReference type="PROSITE" id="PS50931"/>
    </source>
</evidence>
<dbReference type="Pfam" id="PF03466">
    <property type="entry name" value="LysR_substrate"/>
    <property type="match status" value="1"/>
</dbReference>
<dbReference type="Pfam" id="PF00126">
    <property type="entry name" value="HTH_1"/>
    <property type="match status" value="1"/>
</dbReference>
<keyword evidence="7" id="KW-1185">Reference proteome</keyword>
<dbReference type="InterPro" id="IPR036388">
    <property type="entry name" value="WH-like_DNA-bd_sf"/>
</dbReference>
<dbReference type="Gene3D" id="3.40.190.10">
    <property type="entry name" value="Periplasmic binding protein-like II"/>
    <property type="match status" value="2"/>
</dbReference>
<keyword evidence="4" id="KW-0804">Transcription</keyword>
<name>A0A7X6DBL3_9BURK</name>
<organism evidence="6 7">
    <name type="scientific">Ramlibacter lithotrophicus</name>
    <dbReference type="NCBI Taxonomy" id="2606681"/>
    <lineage>
        <taxon>Bacteria</taxon>
        <taxon>Pseudomonadati</taxon>
        <taxon>Pseudomonadota</taxon>
        <taxon>Betaproteobacteria</taxon>
        <taxon>Burkholderiales</taxon>
        <taxon>Comamonadaceae</taxon>
        <taxon>Ramlibacter</taxon>
    </lineage>
</organism>
<evidence type="ECO:0000256" key="1">
    <source>
        <dbReference type="ARBA" id="ARBA00009437"/>
    </source>
</evidence>
<dbReference type="SUPFAM" id="SSF53850">
    <property type="entry name" value="Periplasmic binding protein-like II"/>
    <property type="match status" value="1"/>
</dbReference>
<dbReference type="InterPro" id="IPR000847">
    <property type="entry name" value="LysR_HTH_N"/>
</dbReference>
<evidence type="ECO:0000313" key="7">
    <source>
        <dbReference type="Proteomes" id="UP000521868"/>
    </source>
</evidence>
<dbReference type="PROSITE" id="PS50931">
    <property type="entry name" value="HTH_LYSR"/>
    <property type="match status" value="1"/>
</dbReference>